<organism evidence="3 4">
    <name type="scientific">Parachitinimonas caeni</name>
    <dbReference type="NCBI Taxonomy" id="3031301"/>
    <lineage>
        <taxon>Bacteria</taxon>
        <taxon>Pseudomonadati</taxon>
        <taxon>Pseudomonadota</taxon>
        <taxon>Betaproteobacteria</taxon>
        <taxon>Neisseriales</taxon>
        <taxon>Chitinibacteraceae</taxon>
        <taxon>Parachitinimonas</taxon>
    </lineage>
</organism>
<sequence>MKITSFALALATAGVISAAPAAQAATAGQVAFIDTLYNVVLDRAPDAAGKAFYIAQLDAQGTCSQAQAVALARSFFSSPEFMGKFLSTTAQVNKMYLSLLNRSPDFAGLMFWGTQPGAVWGVAPSMWSYPADVSANIAGAIASSQEFTTSRLPAFCS</sequence>
<reference evidence="3" key="1">
    <citation type="submission" date="2023-03" db="EMBL/GenBank/DDBJ databases">
        <title>Chitinimonas shenzhenensis gen. nov., sp. nov., a novel member of family Burkholderiaceae isolated from activated sludge collected in Shen Zhen, China.</title>
        <authorList>
            <person name="Wang X."/>
        </authorList>
    </citation>
    <scope>NUCLEOTIDE SEQUENCE</scope>
    <source>
        <strain evidence="3">DQS-5</strain>
    </source>
</reference>
<dbReference type="Proteomes" id="UP001172778">
    <property type="component" value="Unassembled WGS sequence"/>
</dbReference>
<accession>A0ABT7DWF0</accession>
<dbReference type="EMBL" id="JARRAF010000009">
    <property type="protein sequence ID" value="MDK2124387.1"/>
    <property type="molecule type" value="Genomic_DNA"/>
</dbReference>
<keyword evidence="4" id="KW-1185">Reference proteome</keyword>
<dbReference type="RefSeq" id="WP_284100698.1">
    <property type="nucleotide sequence ID" value="NZ_JARRAF010000009.1"/>
</dbReference>
<feature type="domain" description="DUF4214" evidence="2">
    <location>
        <begin position="29"/>
        <end position="85"/>
    </location>
</feature>
<evidence type="ECO:0000313" key="3">
    <source>
        <dbReference type="EMBL" id="MDK2124387.1"/>
    </source>
</evidence>
<keyword evidence="1" id="KW-0732">Signal</keyword>
<feature type="chain" id="PRO_5045214544" evidence="1">
    <location>
        <begin position="25"/>
        <end position="157"/>
    </location>
</feature>
<gene>
    <name evidence="3" type="ORF">PZA18_10020</name>
</gene>
<name>A0ABT7DWF0_9NEIS</name>
<protein>
    <submittedName>
        <fullName evidence="3">DUF4214 domain-containing protein</fullName>
    </submittedName>
</protein>
<comment type="caution">
    <text evidence="3">The sequence shown here is derived from an EMBL/GenBank/DDBJ whole genome shotgun (WGS) entry which is preliminary data.</text>
</comment>
<dbReference type="Pfam" id="PF13946">
    <property type="entry name" value="DUF4214"/>
    <property type="match status" value="1"/>
</dbReference>
<dbReference type="InterPro" id="IPR025282">
    <property type="entry name" value="DUF4214"/>
</dbReference>
<proteinExistence type="predicted"/>
<evidence type="ECO:0000259" key="2">
    <source>
        <dbReference type="Pfam" id="PF13946"/>
    </source>
</evidence>
<evidence type="ECO:0000256" key="1">
    <source>
        <dbReference type="SAM" id="SignalP"/>
    </source>
</evidence>
<feature type="signal peptide" evidence="1">
    <location>
        <begin position="1"/>
        <end position="24"/>
    </location>
</feature>
<evidence type="ECO:0000313" key="4">
    <source>
        <dbReference type="Proteomes" id="UP001172778"/>
    </source>
</evidence>